<keyword evidence="2" id="KW-1185">Reference proteome</keyword>
<accession>A0AA39JDB6</accession>
<dbReference type="Proteomes" id="UP001175226">
    <property type="component" value="Unassembled WGS sequence"/>
</dbReference>
<reference evidence="1" key="1">
    <citation type="submission" date="2023-06" db="EMBL/GenBank/DDBJ databases">
        <authorList>
            <consortium name="Lawrence Berkeley National Laboratory"/>
            <person name="Ahrendt S."/>
            <person name="Sahu N."/>
            <person name="Indic B."/>
            <person name="Wong-Bajracharya J."/>
            <person name="Merenyi Z."/>
            <person name="Ke H.-M."/>
            <person name="Monk M."/>
            <person name="Kocsube S."/>
            <person name="Drula E."/>
            <person name="Lipzen A."/>
            <person name="Balint B."/>
            <person name="Henrissat B."/>
            <person name="Andreopoulos B."/>
            <person name="Martin F.M."/>
            <person name="Harder C.B."/>
            <person name="Rigling D."/>
            <person name="Ford K.L."/>
            <person name="Foster G.D."/>
            <person name="Pangilinan J."/>
            <person name="Papanicolaou A."/>
            <person name="Barry K."/>
            <person name="LaButti K."/>
            <person name="Viragh M."/>
            <person name="Koriabine M."/>
            <person name="Yan M."/>
            <person name="Riley R."/>
            <person name="Champramary S."/>
            <person name="Plett K.L."/>
            <person name="Tsai I.J."/>
            <person name="Slot J."/>
            <person name="Sipos G."/>
            <person name="Plett J."/>
            <person name="Nagy L.G."/>
            <person name="Grigoriev I.V."/>
        </authorList>
    </citation>
    <scope>NUCLEOTIDE SEQUENCE</scope>
    <source>
        <strain evidence="1">FPL87.14</strain>
    </source>
</reference>
<organism evidence="1 2">
    <name type="scientific">Armillaria borealis</name>
    <dbReference type="NCBI Taxonomy" id="47425"/>
    <lineage>
        <taxon>Eukaryota</taxon>
        <taxon>Fungi</taxon>
        <taxon>Dikarya</taxon>
        <taxon>Basidiomycota</taxon>
        <taxon>Agaricomycotina</taxon>
        <taxon>Agaricomycetes</taxon>
        <taxon>Agaricomycetidae</taxon>
        <taxon>Agaricales</taxon>
        <taxon>Marasmiineae</taxon>
        <taxon>Physalacriaceae</taxon>
        <taxon>Armillaria</taxon>
    </lineage>
</organism>
<protein>
    <submittedName>
        <fullName evidence="1">Uncharacterized protein</fullName>
    </submittedName>
</protein>
<proteinExistence type="predicted"/>
<evidence type="ECO:0000313" key="1">
    <source>
        <dbReference type="EMBL" id="KAK0440528.1"/>
    </source>
</evidence>
<sequence length="322" mass="35424">MSLHDHHVDSDTMLNPSLQLIGHGSFASVYVILASLVASKEVQSEADGPATSSPPAQSLLPSGIWIVRCVRHGQPLDQHVQHRVRPGISCGRRLNPFGQPENGEEIGVAQQDNPPYPSTGIYLVHHVGYGTTSSCLAVLGHLWQLAHFDTKYFLLHSGLMKACSLNPVRYPYMSLFMRPSMIPNYQILSVFLPLKQPIPPFMSQEDPVSSNGVECQRTEEAQCGTVEAWGDGIAIFICTLNWHDPSLFIGPNDSSGSSKFPIRESLFSATVRIVLVPFTTEIFGTIFVQGSLSGQTIARHEKIGLFLFYSAVEAYFGLQWLA</sequence>
<dbReference type="EMBL" id="JAUEPT010000033">
    <property type="protein sequence ID" value="KAK0440528.1"/>
    <property type="molecule type" value="Genomic_DNA"/>
</dbReference>
<gene>
    <name evidence="1" type="ORF">EV421DRAFT_1737194</name>
</gene>
<dbReference type="AlphaFoldDB" id="A0AA39JDB6"/>
<name>A0AA39JDB6_9AGAR</name>
<comment type="caution">
    <text evidence="1">The sequence shown here is derived from an EMBL/GenBank/DDBJ whole genome shotgun (WGS) entry which is preliminary data.</text>
</comment>
<evidence type="ECO:0000313" key="2">
    <source>
        <dbReference type="Proteomes" id="UP001175226"/>
    </source>
</evidence>